<name>A0A7S2RTH0_9STRA</name>
<accession>A0A7S2RTH0</accession>
<proteinExistence type="predicted"/>
<protein>
    <submittedName>
        <fullName evidence="1">Uncharacterized protein</fullName>
    </submittedName>
</protein>
<gene>
    <name evidence="1" type="ORF">EANT1437_LOCUS9444</name>
</gene>
<sequence length="165" mass="18196">MRFPSDVAIHALRLMKHAQENNMNEPAKLSLYLPLATNRALLGIVPEGRRRLENKDSSSMNGAASIAMGQSDEFDIMSSLQGPYFDKIQQCGVKIEDFVEDVMMATLTGDDSGSEEEMVEKVLTAFGNDTNQAQCTEIDMMNAMGAYQAFMSCTGEPTVAKDVYY</sequence>
<organism evidence="1">
    <name type="scientific">Eucampia antarctica</name>
    <dbReference type="NCBI Taxonomy" id="49252"/>
    <lineage>
        <taxon>Eukaryota</taxon>
        <taxon>Sar</taxon>
        <taxon>Stramenopiles</taxon>
        <taxon>Ochrophyta</taxon>
        <taxon>Bacillariophyta</taxon>
        <taxon>Mediophyceae</taxon>
        <taxon>Biddulphiophycidae</taxon>
        <taxon>Hemiaulales</taxon>
        <taxon>Hemiaulaceae</taxon>
        <taxon>Eucampia</taxon>
    </lineage>
</organism>
<reference evidence="1" key="1">
    <citation type="submission" date="2021-01" db="EMBL/GenBank/DDBJ databases">
        <authorList>
            <person name="Corre E."/>
            <person name="Pelletier E."/>
            <person name="Niang G."/>
            <person name="Scheremetjew M."/>
            <person name="Finn R."/>
            <person name="Kale V."/>
            <person name="Holt S."/>
            <person name="Cochrane G."/>
            <person name="Meng A."/>
            <person name="Brown T."/>
            <person name="Cohen L."/>
        </authorList>
    </citation>
    <scope>NUCLEOTIDE SEQUENCE</scope>
    <source>
        <strain evidence="1">CCMP1452</strain>
    </source>
</reference>
<dbReference type="EMBL" id="HBHI01018443">
    <property type="protein sequence ID" value="CAD9680247.1"/>
    <property type="molecule type" value="Transcribed_RNA"/>
</dbReference>
<dbReference type="AlphaFoldDB" id="A0A7S2RTH0"/>
<evidence type="ECO:0000313" key="1">
    <source>
        <dbReference type="EMBL" id="CAD9680247.1"/>
    </source>
</evidence>